<sequence>MAHQAQAYHMVYPSPWPITGAVAPLLMTSGLAISMQLHSVTLIFLGLMLLLFTLFQWWRDIIREGTLQGHQTPPVQKGLPYAMFLFISSEVFLFLGYFWALLQSSLAPTRELGGCWAPTGIMTLDPFEVPLLNTAVLLASGVTVTWAQHTMMEGHRKQAIQSMFPSDLVGLYFTYVQAMEYYVAAFTIADGVYRSTFLVATGLQGLHVIIGSTFLAISHLRQFDFQFTSEYLFWLEAAAWYWHFVEVVWLFQYISIYWWGS</sequence>
<dbReference type="InterPro" id="IPR000298">
    <property type="entry name" value="Cyt_c_oxidase-like_su3"/>
</dbReference>
<dbReference type="InterPro" id="IPR035973">
    <property type="entry name" value="Cyt_c_oxidase_su3-like_sf"/>
</dbReference>
<feature type="transmembrane region" description="Helical" evidence="12">
    <location>
        <begin position="37"/>
        <end position="58"/>
    </location>
</feature>
<feature type="domain" description="Heme-copper oxidase subunit III family profile" evidence="13">
    <location>
        <begin position="4"/>
        <end position="261"/>
    </location>
</feature>
<dbReference type="InterPro" id="IPR033945">
    <property type="entry name" value="Cyt_c_oxase_su3_dom"/>
</dbReference>
<dbReference type="PROSITE" id="PS50253">
    <property type="entry name" value="COX3"/>
    <property type="match status" value="1"/>
</dbReference>
<comment type="subunit">
    <text evidence="3">Component of the cytochrome c oxidase (complex IV, CIV), a multisubunit enzyme composed of 14 subunits. The complex is composed of a catalytic core of 3 subunits MT-CO1, MT-CO2 and MT-CO3, encoded in the mitochondrial DNA, and 11 supernumerary subunits COX4I, COX5A, COX5B, COX6A, COX6B, COX6C, COX7A, COX7B, COX7C, COX8 and NDUFA4, which are encoded in the nuclear genome. The complex exists as a monomer or a dimer and forms supercomplexes (SCs) in the inner mitochondrial membrane with NADH-ubiquinone oxidoreductase (complex I, CI) and ubiquinol-cytochrome c oxidoreductase (cytochrome b-c1 complex, complex III, CIII), resulting in different assemblies (supercomplex SCI(1)III(2)IV(1) and megacomplex MCI(2)III(2)IV(2)).</text>
</comment>
<geneLocation type="mitochondrion" evidence="14"/>
<dbReference type="FunFam" id="1.20.120.80:FF:000002">
    <property type="entry name" value="Cytochrome c oxidase subunit 3"/>
    <property type="match status" value="1"/>
</dbReference>
<evidence type="ECO:0000313" key="14">
    <source>
        <dbReference type="EMBL" id="ANB44363.1"/>
    </source>
</evidence>
<evidence type="ECO:0000256" key="11">
    <source>
        <dbReference type="RuleBase" id="RU003375"/>
    </source>
</evidence>
<keyword evidence="8 12" id="KW-1133">Transmembrane helix</keyword>
<gene>
    <name evidence="14" type="primary">COIII</name>
</gene>
<proteinExistence type="inferred from homology"/>
<evidence type="ECO:0000256" key="10">
    <source>
        <dbReference type="ARBA" id="ARBA00049512"/>
    </source>
</evidence>
<comment type="similarity">
    <text evidence="2 11">Belongs to the cytochrome c oxidase subunit 3 family.</text>
</comment>
<evidence type="ECO:0000256" key="1">
    <source>
        <dbReference type="ARBA" id="ARBA00004448"/>
    </source>
</evidence>
<evidence type="ECO:0000256" key="4">
    <source>
        <dbReference type="ARBA" id="ARBA00015944"/>
    </source>
</evidence>
<reference evidence="14" key="1">
    <citation type="submission" date="2016-01" db="EMBL/GenBank/DDBJ databases">
        <title>Tylosurus acus melanotus mitochondrial complete sequence.</title>
        <authorList>
            <person name="Zhang H."/>
            <person name="Zeng D."/>
            <person name="Xu Y."/>
        </authorList>
    </citation>
    <scope>NUCLEOTIDE SEQUENCE</scope>
    <source>
        <tissue evidence="14">Muscle</tissue>
    </source>
</reference>
<dbReference type="SUPFAM" id="SSF81452">
    <property type="entry name" value="Cytochrome c oxidase subunit III-like"/>
    <property type="match status" value="1"/>
</dbReference>
<feature type="transmembrane region" description="Helical" evidence="12">
    <location>
        <begin position="129"/>
        <end position="147"/>
    </location>
</feature>
<dbReference type="Pfam" id="PF00510">
    <property type="entry name" value="COX3"/>
    <property type="match status" value="1"/>
</dbReference>
<dbReference type="Gene3D" id="1.20.120.80">
    <property type="entry name" value="Cytochrome c oxidase, subunit III, four-helix bundle"/>
    <property type="match status" value="1"/>
</dbReference>
<evidence type="ECO:0000256" key="3">
    <source>
        <dbReference type="ARBA" id="ARBA00011485"/>
    </source>
</evidence>
<feature type="transmembrane region" description="Helical" evidence="12">
    <location>
        <begin position="79"/>
        <end position="100"/>
    </location>
</feature>
<dbReference type="EMBL" id="KU605633">
    <property type="protein sequence ID" value="ANB44363.1"/>
    <property type="molecule type" value="Genomic_DNA"/>
</dbReference>
<feature type="transmembrane region" description="Helical" evidence="12">
    <location>
        <begin position="168"/>
        <end position="189"/>
    </location>
</feature>
<evidence type="ECO:0000256" key="12">
    <source>
        <dbReference type="SAM" id="Phobius"/>
    </source>
</evidence>
<keyword evidence="9 12" id="KW-0472">Membrane</keyword>
<evidence type="ECO:0000256" key="7">
    <source>
        <dbReference type="ARBA" id="ARBA00022967"/>
    </source>
</evidence>
<accession>A0A167NFB8</accession>
<keyword evidence="6" id="KW-0999">Mitochondrion inner membrane</keyword>
<organism evidence="14">
    <name type="scientific">Tylosurus melanotus</name>
    <dbReference type="NCBI Taxonomy" id="3053213"/>
    <lineage>
        <taxon>Eukaryota</taxon>
        <taxon>Metazoa</taxon>
        <taxon>Chordata</taxon>
        <taxon>Craniata</taxon>
        <taxon>Vertebrata</taxon>
        <taxon>Euteleostomi</taxon>
        <taxon>Actinopterygii</taxon>
        <taxon>Neopterygii</taxon>
        <taxon>Teleostei</taxon>
        <taxon>Neoteleostei</taxon>
        <taxon>Acanthomorphata</taxon>
        <taxon>Ovalentaria</taxon>
        <taxon>Atherinomorphae</taxon>
        <taxon>Beloniformes</taxon>
        <taxon>Belonidae</taxon>
        <taxon>Tylosurus</taxon>
    </lineage>
</organism>
<protein>
    <recommendedName>
        <fullName evidence="4 11">Cytochrome c oxidase subunit 3</fullName>
    </recommendedName>
</protein>
<keyword evidence="7" id="KW-1278">Translocase</keyword>
<dbReference type="Gene3D" id="1.10.287.70">
    <property type="match status" value="1"/>
</dbReference>
<comment type="subcellular location">
    <subcellularLocation>
        <location evidence="1">Mitochondrion inner membrane</location>
        <topology evidence="1">Multi-pass membrane protein</topology>
    </subcellularLocation>
</comment>
<comment type="catalytic activity">
    <reaction evidence="10">
        <text>4 Fe(II)-[cytochrome c] + O2 + 8 H(+)(in) = 4 Fe(III)-[cytochrome c] + 2 H2O + 4 H(+)(out)</text>
        <dbReference type="Rhea" id="RHEA:11436"/>
        <dbReference type="Rhea" id="RHEA-COMP:10350"/>
        <dbReference type="Rhea" id="RHEA-COMP:14399"/>
        <dbReference type="ChEBI" id="CHEBI:15377"/>
        <dbReference type="ChEBI" id="CHEBI:15378"/>
        <dbReference type="ChEBI" id="CHEBI:15379"/>
        <dbReference type="ChEBI" id="CHEBI:29033"/>
        <dbReference type="ChEBI" id="CHEBI:29034"/>
        <dbReference type="EC" id="7.1.1.9"/>
    </reaction>
    <physiologicalReaction direction="left-to-right" evidence="10">
        <dbReference type="Rhea" id="RHEA:11437"/>
    </physiologicalReaction>
</comment>
<dbReference type="PANTHER" id="PTHR11403:SF7">
    <property type="entry name" value="CYTOCHROME C OXIDASE SUBUNIT 3"/>
    <property type="match status" value="1"/>
</dbReference>
<dbReference type="GO" id="GO:0005743">
    <property type="term" value="C:mitochondrial inner membrane"/>
    <property type="evidence" value="ECO:0007669"/>
    <property type="project" value="UniProtKB-SubCell"/>
</dbReference>
<keyword evidence="11 14" id="KW-0496">Mitochondrion</keyword>
<evidence type="ECO:0000256" key="9">
    <source>
        <dbReference type="ARBA" id="ARBA00023136"/>
    </source>
</evidence>
<dbReference type="GO" id="GO:0006123">
    <property type="term" value="P:mitochondrial electron transport, cytochrome c to oxygen"/>
    <property type="evidence" value="ECO:0007669"/>
    <property type="project" value="TreeGrafter"/>
</dbReference>
<dbReference type="GO" id="GO:0004129">
    <property type="term" value="F:cytochrome-c oxidase activity"/>
    <property type="evidence" value="ECO:0007669"/>
    <property type="project" value="UniProtKB-EC"/>
</dbReference>
<dbReference type="InterPro" id="IPR024791">
    <property type="entry name" value="Cyt_c/ubiquinol_Oxase_su3"/>
</dbReference>
<comment type="function">
    <text evidence="11">Component of the cytochrome c oxidase, the last enzyme in the mitochondrial electron transport chain which drives oxidative phosphorylation. The respiratory chain contains 3 multisubunit complexes succinate dehydrogenase (complex II, CII), ubiquinol-cytochrome c oxidoreductase (cytochrome b-c1 complex, complex III, CIII) and cytochrome c oxidase (complex IV, CIV), that cooperate to transfer electrons derived from NADH and succinate to molecular oxygen, creating an electrochemical gradient over the inner membrane that drives transmembrane transport and the ATP synthase. Cytochrome c oxidase is the component of the respiratory chain that catalyzes the reduction of oxygen to water. Electrons originating from reduced cytochrome c in the intermembrane space (IMS) are transferred via the dinuclear copper A center (CU(A)) of subunit 2 and heme A of subunit 1 to the active site in subunit 1, a binuclear center (BNC) formed by heme A3 and copper B (CU(B)). The BNC reduces molecular oxygen to 2 water molecules using 4 electrons from cytochrome c in the IMS and 4 protons from the mitochondrial matrix.</text>
</comment>
<evidence type="ECO:0000256" key="5">
    <source>
        <dbReference type="ARBA" id="ARBA00022692"/>
    </source>
</evidence>
<keyword evidence="5 11" id="KW-0812">Transmembrane</keyword>
<dbReference type="AlphaFoldDB" id="A0A167NFB8"/>
<evidence type="ECO:0000259" key="13">
    <source>
        <dbReference type="PROSITE" id="PS50253"/>
    </source>
</evidence>
<evidence type="ECO:0000256" key="6">
    <source>
        <dbReference type="ARBA" id="ARBA00022792"/>
    </source>
</evidence>
<feature type="transmembrane region" description="Helical" evidence="12">
    <location>
        <begin position="238"/>
        <end position="259"/>
    </location>
</feature>
<dbReference type="InterPro" id="IPR013833">
    <property type="entry name" value="Cyt_c_oxidase_su3_a-hlx"/>
</dbReference>
<dbReference type="CDD" id="cd01665">
    <property type="entry name" value="Cyt_c_Oxidase_III"/>
    <property type="match status" value="1"/>
</dbReference>
<feature type="transmembrane region" description="Helical" evidence="12">
    <location>
        <begin position="195"/>
        <end position="217"/>
    </location>
</feature>
<dbReference type="PANTHER" id="PTHR11403">
    <property type="entry name" value="CYTOCHROME C OXIDASE SUBUNIT III"/>
    <property type="match status" value="1"/>
</dbReference>
<evidence type="ECO:0000256" key="2">
    <source>
        <dbReference type="ARBA" id="ARBA00010581"/>
    </source>
</evidence>
<name>A0A167NFB8_9TELE</name>
<evidence type="ECO:0000256" key="8">
    <source>
        <dbReference type="ARBA" id="ARBA00022989"/>
    </source>
</evidence>